<name>A0ABP7Q8G4_9GAMM</name>
<protein>
    <recommendedName>
        <fullName evidence="8">Polysaccharide chain length determinant N-terminal domain-containing protein</fullName>
    </recommendedName>
</protein>
<dbReference type="InterPro" id="IPR014345">
    <property type="entry name" value="XrtA_polysacc_chain"/>
</dbReference>
<feature type="transmembrane region" description="Helical" evidence="7">
    <location>
        <begin position="411"/>
        <end position="436"/>
    </location>
</feature>
<keyword evidence="6" id="KW-0175">Coiled coil</keyword>
<dbReference type="PANTHER" id="PTHR32309:SF31">
    <property type="entry name" value="CAPSULAR EXOPOLYSACCHARIDE FAMILY"/>
    <property type="match status" value="1"/>
</dbReference>
<sequence length="500" mass="56634">MAVAISDLPSEVVKVLRARKWTWFFLFLLVASFVLLVGVVFPKKYISHAVIKVDDPNLINPLMNDKAPAAHQRPDRAAAILDVLNSREILLQLADMEEIFGEVKTPADEERVVQQMRLNISVEKQGKEYIKIGYSSPEPEHSFVIAQKLTQLLIDITSSNKREDVRAAYEFIDKQVRAYQSQIEASERRLKEFLASKSVGSEAQVSNKVIDLERQIEETRLAKQEAETQARVLRSKVGGGSDSQQDQGQYARYEERIMALQQQLDTLRLSYQDSYPDIVSLKQQITELERLRDQLRASNPSAVTPSGPGFRDLQTELLATETRIETLGTRLNSLGQLLTLEQGRMERVQDTRAKVSELTRDYEVNKEIYDDLLQRRERARVSLRIDVEGYGVNYVLHESARLPREPAGLAFYHFAFAGLPLGLLAPFGIAIAFCMVDPRVRSAALLHENTGVPVLSHIQYLVTPYEERKNRSKTRTIIILSIFAAVAYIVVAWFIYAGGV</sequence>
<dbReference type="InterPro" id="IPR050445">
    <property type="entry name" value="Bact_polysacc_biosynth/exp"/>
</dbReference>
<evidence type="ECO:0000256" key="1">
    <source>
        <dbReference type="ARBA" id="ARBA00004651"/>
    </source>
</evidence>
<dbReference type="NCBIfam" id="TIGR03007">
    <property type="entry name" value="pepcterm_ChnLen"/>
    <property type="match status" value="1"/>
</dbReference>
<comment type="subcellular location">
    <subcellularLocation>
        <location evidence="1">Cell membrane</location>
        <topology evidence="1">Multi-pass membrane protein</topology>
    </subcellularLocation>
</comment>
<evidence type="ECO:0000259" key="8">
    <source>
        <dbReference type="Pfam" id="PF02706"/>
    </source>
</evidence>
<keyword evidence="3 7" id="KW-0812">Transmembrane</keyword>
<feature type="transmembrane region" description="Helical" evidence="7">
    <location>
        <begin position="21"/>
        <end position="41"/>
    </location>
</feature>
<evidence type="ECO:0000256" key="2">
    <source>
        <dbReference type="ARBA" id="ARBA00022475"/>
    </source>
</evidence>
<evidence type="ECO:0000256" key="4">
    <source>
        <dbReference type="ARBA" id="ARBA00022989"/>
    </source>
</evidence>
<keyword evidence="10" id="KW-1185">Reference proteome</keyword>
<dbReference type="PANTHER" id="PTHR32309">
    <property type="entry name" value="TYROSINE-PROTEIN KINASE"/>
    <property type="match status" value="1"/>
</dbReference>
<keyword evidence="4 7" id="KW-1133">Transmembrane helix</keyword>
<feature type="transmembrane region" description="Helical" evidence="7">
    <location>
        <begin position="477"/>
        <end position="496"/>
    </location>
</feature>
<comment type="caution">
    <text evidence="9">The sequence shown here is derived from an EMBL/GenBank/DDBJ whole genome shotgun (WGS) entry which is preliminary data.</text>
</comment>
<feature type="coiled-coil region" evidence="6">
    <location>
        <begin position="169"/>
        <end position="298"/>
    </location>
</feature>
<keyword evidence="5 7" id="KW-0472">Membrane</keyword>
<dbReference type="RefSeq" id="WP_344809511.1">
    <property type="nucleotide sequence ID" value="NZ_BAABBO010000022.1"/>
</dbReference>
<dbReference type="InterPro" id="IPR003856">
    <property type="entry name" value="LPS_length_determ_N"/>
</dbReference>
<proteinExistence type="predicted"/>
<keyword evidence="2" id="KW-1003">Cell membrane</keyword>
<feature type="domain" description="Polysaccharide chain length determinant N-terminal" evidence="8">
    <location>
        <begin position="11"/>
        <end position="94"/>
    </location>
</feature>
<dbReference type="Proteomes" id="UP001501337">
    <property type="component" value="Unassembled WGS sequence"/>
</dbReference>
<evidence type="ECO:0000256" key="6">
    <source>
        <dbReference type="SAM" id="Coils"/>
    </source>
</evidence>
<evidence type="ECO:0000313" key="9">
    <source>
        <dbReference type="EMBL" id="GAA3978288.1"/>
    </source>
</evidence>
<organism evidence="9 10">
    <name type="scientific">Allohahella marinimesophila</name>
    <dbReference type="NCBI Taxonomy" id="1054972"/>
    <lineage>
        <taxon>Bacteria</taxon>
        <taxon>Pseudomonadati</taxon>
        <taxon>Pseudomonadota</taxon>
        <taxon>Gammaproteobacteria</taxon>
        <taxon>Oceanospirillales</taxon>
        <taxon>Hahellaceae</taxon>
        <taxon>Allohahella</taxon>
    </lineage>
</organism>
<gene>
    <name evidence="9" type="ORF">GCM10022278_38690</name>
</gene>
<evidence type="ECO:0000256" key="3">
    <source>
        <dbReference type="ARBA" id="ARBA00022692"/>
    </source>
</evidence>
<evidence type="ECO:0000313" key="10">
    <source>
        <dbReference type="Proteomes" id="UP001501337"/>
    </source>
</evidence>
<evidence type="ECO:0000256" key="7">
    <source>
        <dbReference type="SAM" id="Phobius"/>
    </source>
</evidence>
<dbReference type="EMBL" id="BAABBO010000022">
    <property type="protein sequence ID" value="GAA3978288.1"/>
    <property type="molecule type" value="Genomic_DNA"/>
</dbReference>
<accession>A0ABP7Q8G4</accession>
<dbReference type="Pfam" id="PF02706">
    <property type="entry name" value="Wzz"/>
    <property type="match status" value="1"/>
</dbReference>
<evidence type="ECO:0000256" key="5">
    <source>
        <dbReference type="ARBA" id="ARBA00023136"/>
    </source>
</evidence>
<reference evidence="10" key="1">
    <citation type="journal article" date="2019" name="Int. J. Syst. Evol. Microbiol.">
        <title>The Global Catalogue of Microorganisms (GCM) 10K type strain sequencing project: providing services to taxonomists for standard genome sequencing and annotation.</title>
        <authorList>
            <consortium name="The Broad Institute Genomics Platform"/>
            <consortium name="The Broad Institute Genome Sequencing Center for Infectious Disease"/>
            <person name="Wu L."/>
            <person name="Ma J."/>
        </authorList>
    </citation>
    <scope>NUCLEOTIDE SEQUENCE [LARGE SCALE GENOMIC DNA]</scope>
    <source>
        <strain evidence="10">JCM 17555</strain>
    </source>
</reference>